<protein>
    <submittedName>
        <fullName evidence="2">Uncharacterized protein</fullName>
    </submittedName>
</protein>
<accession>A0A015KBN1</accession>
<dbReference type="OrthoDB" id="2430327at2759"/>
<evidence type="ECO:0000313" key="3">
    <source>
        <dbReference type="Proteomes" id="UP000022910"/>
    </source>
</evidence>
<organism evidence="2 3">
    <name type="scientific">Rhizophagus irregularis (strain DAOM 197198w)</name>
    <name type="common">Glomus intraradices</name>
    <dbReference type="NCBI Taxonomy" id="1432141"/>
    <lineage>
        <taxon>Eukaryota</taxon>
        <taxon>Fungi</taxon>
        <taxon>Fungi incertae sedis</taxon>
        <taxon>Mucoromycota</taxon>
        <taxon>Glomeromycotina</taxon>
        <taxon>Glomeromycetes</taxon>
        <taxon>Glomerales</taxon>
        <taxon>Glomeraceae</taxon>
        <taxon>Rhizophagus</taxon>
    </lineage>
</organism>
<dbReference type="AlphaFoldDB" id="A0A015KBN1"/>
<dbReference type="EMBL" id="JEMT01011747">
    <property type="protein sequence ID" value="EXX76980.1"/>
    <property type="molecule type" value="Genomic_DNA"/>
</dbReference>
<keyword evidence="1" id="KW-1133">Transmembrane helix</keyword>
<dbReference type="Proteomes" id="UP000022910">
    <property type="component" value="Unassembled WGS sequence"/>
</dbReference>
<keyword evidence="1" id="KW-0812">Transmembrane</keyword>
<evidence type="ECO:0000256" key="1">
    <source>
        <dbReference type="SAM" id="Phobius"/>
    </source>
</evidence>
<sequence>MKAFLIIIICILYLVACICSGMMFIIKYFLITLYKNLFILYNLYIEIWYLVILHKIGGYDSGIYPGKAYLIYSDTLYFIGILFSLIFILFCVHGSSITNTNLMMPIVS</sequence>
<comment type="caution">
    <text evidence="2">The sequence shown here is derived from an EMBL/GenBank/DDBJ whole genome shotgun (WGS) entry which is preliminary data.</text>
</comment>
<proteinExistence type="predicted"/>
<reference evidence="2 3" key="1">
    <citation type="submission" date="2014-02" db="EMBL/GenBank/DDBJ databases">
        <title>Single nucleus genome sequencing reveals high similarity among nuclei of an endomycorrhizal fungus.</title>
        <authorList>
            <person name="Lin K."/>
            <person name="Geurts R."/>
            <person name="Zhang Z."/>
            <person name="Limpens E."/>
            <person name="Saunders D.G."/>
            <person name="Mu D."/>
            <person name="Pang E."/>
            <person name="Cao H."/>
            <person name="Cha H."/>
            <person name="Lin T."/>
            <person name="Zhou Q."/>
            <person name="Shang Y."/>
            <person name="Li Y."/>
            <person name="Ivanov S."/>
            <person name="Sharma T."/>
            <person name="Velzen R.V."/>
            <person name="Ruijter N.D."/>
            <person name="Aanen D.K."/>
            <person name="Win J."/>
            <person name="Kamoun S."/>
            <person name="Bisseling T."/>
            <person name="Huang S."/>
        </authorList>
    </citation>
    <scope>NUCLEOTIDE SEQUENCE [LARGE SCALE GENOMIC DNA]</scope>
    <source>
        <strain evidence="3">DAOM197198w</strain>
    </source>
</reference>
<name>A0A015KBN1_RHIIW</name>
<keyword evidence="3" id="KW-1185">Reference proteome</keyword>
<keyword evidence="1" id="KW-0472">Membrane</keyword>
<evidence type="ECO:0000313" key="2">
    <source>
        <dbReference type="EMBL" id="EXX76980.1"/>
    </source>
</evidence>
<feature type="transmembrane region" description="Helical" evidence="1">
    <location>
        <begin position="37"/>
        <end position="56"/>
    </location>
</feature>
<feature type="transmembrane region" description="Helical" evidence="1">
    <location>
        <begin position="76"/>
        <end position="94"/>
    </location>
</feature>
<feature type="transmembrane region" description="Helical" evidence="1">
    <location>
        <begin position="6"/>
        <end position="30"/>
    </location>
</feature>
<dbReference type="HOGENOM" id="CLU_2198319_0_0_1"/>
<gene>
    <name evidence="2" type="ORF">RirG_027980</name>
</gene>